<evidence type="ECO:0000313" key="6">
    <source>
        <dbReference type="Proteomes" id="UP000663829"/>
    </source>
</evidence>
<dbReference type="EMBL" id="CAJOBA010006394">
    <property type="protein sequence ID" value="CAF3771580.1"/>
    <property type="molecule type" value="Genomic_DNA"/>
</dbReference>
<dbReference type="EMBL" id="CAJNOK010006387">
    <property type="protein sequence ID" value="CAF1002207.1"/>
    <property type="molecule type" value="Genomic_DNA"/>
</dbReference>
<sequence>MSKFHTYNPSADIYRIFDHHERQLRDRHKNLIDVLYEWQTRLITTVEQHVKEKMNELGAQYNRTLNKMFEQRTEFLNKADIYHLNKNDKDIKNLVNQCELLKFELAELTYKHRDSLFPSIQVIKTEPVEQKNISAFVTESVDSNRPMTPTITDKRPSSVTDKRPSSGTDKRLSSSMSRKEENVTEKPQSDFIVNDNEQVGTTIDQGNVDSRGYTTGEFSSSRPASATTTGKHSRQSSSKSRKDENMLTIPTELHQSDLNDAENPEITTTNEIQLNGKMNDDIEEKQ</sequence>
<dbReference type="EMBL" id="CAJNOQ010002955">
    <property type="protein sequence ID" value="CAF0987810.1"/>
    <property type="molecule type" value="Genomic_DNA"/>
</dbReference>
<dbReference type="Proteomes" id="UP000681722">
    <property type="component" value="Unassembled WGS sequence"/>
</dbReference>
<accession>A0A814FST3</accession>
<evidence type="ECO:0000313" key="4">
    <source>
        <dbReference type="EMBL" id="CAF3759989.1"/>
    </source>
</evidence>
<evidence type="ECO:0000313" key="2">
    <source>
        <dbReference type="EMBL" id="CAF0987810.1"/>
    </source>
</evidence>
<proteinExistence type="predicted"/>
<feature type="region of interest" description="Disordered" evidence="1">
    <location>
        <begin position="137"/>
        <end position="286"/>
    </location>
</feature>
<dbReference type="Proteomes" id="UP000663829">
    <property type="component" value="Unassembled WGS sequence"/>
</dbReference>
<name>A0A814FST3_9BILA</name>
<evidence type="ECO:0000256" key="1">
    <source>
        <dbReference type="SAM" id="MobiDB-lite"/>
    </source>
</evidence>
<reference evidence="2" key="1">
    <citation type="submission" date="2021-02" db="EMBL/GenBank/DDBJ databases">
        <authorList>
            <person name="Nowell W R."/>
        </authorList>
    </citation>
    <scope>NUCLEOTIDE SEQUENCE</scope>
</reference>
<feature type="compositionally biased region" description="Polar residues" evidence="1">
    <location>
        <begin position="195"/>
        <end position="230"/>
    </location>
</feature>
<dbReference type="OrthoDB" id="10022073at2759"/>
<protein>
    <submittedName>
        <fullName evidence="2">Uncharacterized protein</fullName>
    </submittedName>
</protein>
<dbReference type="AlphaFoldDB" id="A0A814FST3"/>
<feature type="compositionally biased region" description="Polar residues" evidence="1">
    <location>
        <begin position="137"/>
        <end position="151"/>
    </location>
</feature>
<feature type="compositionally biased region" description="Basic and acidic residues" evidence="1">
    <location>
        <begin position="152"/>
        <end position="188"/>
    </location>
</feature>
<keyword evidence="6" id="KW-1185">Reference proteome</keyword>
<dbReference type="EMBL" id="CAJOBC010002955">
    <property type="protein sequence ID" value="CAF3759989.1"/>
    <property type="molecule type" value="Genomic_DNA"/>
</dbReference>
<dbReference type="Proteomes" id="UP000682733">
    <property type="component" value="Unassembled WGS sequence"/>
</dbReference>
<evidence type="ECO:0000313" key="5">
    <source>
        <dbReference type="EMBL" id="CAF3771580.1"/>
    </source>
</evidence>
<dbReference type="Proteomes" id="UP000677228">
    <property type="component" value="Unassembled WGS sequence"/>
</dbReference>
<gene>
    <name evidence="2" type="ORF">GPM918_LOCUS13094</name>
    <name evidence="3" type="ORF">OVA965_LOCUS14616</name>
    <name evidence="4" type="ORF">SRO942_LOCUS13094</name>
    <name evidence="5" type="ORF">TMI583_LOCUS14620</name>
</gene>
<evidence type="ECO:0000313" key="3">
    <source>
        <dbReference type="EMBL" id="CAF1002207.1"/>
    </source>
</evidence>
<organism evidence="2 6">
    <name type="scientific">Didymodactylos carnosus</name>
    <dbReference type="NCBI Taxonomy" id="1234261"/>
    <lineage>
        <taxon>Eukaryota</taxon>
        <taxon>Metazoa</taxon>
        <taxon>Spiralia</taxon>
        <taxon>Gnathifera</taxon>
        <taxon>Rotifera</taxon>
        <taxon>Eurotatoria</taxon>
        <taxon>Bdelloidea</taxon>
        <taxon>Philodinida</taxon>
        <taxon>Philodinidae</taxon>
        <taxon>Didymodactylos</taxon>
    </lineage>
</organism>
<comment type="caution">
    <text evidence="2">The sequence shown here is derived from an EMBL/GenBank/DDBJ whole genome shotgun (WGS) entry which is preliminary data.</text>
</comment>